<gene>
    <name evidence="4" type="ORF">ABIA69_003506</name>
</gene>
<accession>A0ABV2PMZ3</accession>
<comment type="similarity">
    <text evidence="1">Belongs to the isochorismatase family.</text>
</comment>
<keyword evidence="2" id="KW-0378">Hydrolase</keyword>
<comment type="caution">
    <text evidence="4">The sequence shown here is derived from an EMBL/GenBank/DDBJ whole genome shotgun (WGS) entry which is preliminary data.</text>
</comment>
<dbReference type="InterPro" id="IPR000868">
    <property type="entry name" value="Isochorismatase-like_dom"/>
</dbReference>
<evidence type="ECO:0000313" key="5">
    <source>
        <dbReference type="Proteomes" id="UP001549363"/>
    </source>
</evidence>
<dbReference type="InterPro" id="IPR036380">
    <property type="entry name" value="Isochorismatase-like_sf"/>
</dbReference>
<feature type="domain" description="Isochorismatase-like" evidence="3">
    <location>
        <begin position="4"/>
        <end position="141"/>
    </location>
</feature>
<organism evidence="4 5">
    <name type="scientific">Lysinibacillus parviboronicapiens</name>
    <dbReference type="NCBI Taxonomy" id="436516"/>
    <lineage>
        <taxon>Bacteria</taxon>
        <taxon>Bacillati</taxon>
        <taxon>Bacillota</taxon>
        <taxon>Bacilli</taxon>
        <taxon>Bacillales</taxon>
        <taxon>Bacillaceae</taxon>
        <taxon>Lysinibacillus</taxon>
    </lineage>
</organism>
<reference evidence="4 5" key="1">
    <citation type="submission" date="2024-06" db="EMBL/GenBank/DDBJ databases">
        <title>Sorghum-associated microbial communities from plants grown in Nebraska, USA.</title>
        <authorList>
            <person name="Schachtman D."/>
        </authorList>
    </citation>
    <scope>NUCLEOTIDE SEQUENCE [LARGE SCALE GENOMIC DNA]</scope>
    <source>
        <strain evidence="4 5">736</strain>
    </source>
</reference>
<proteinExistence type="inferred from homology"/>
<evidence type="ECO:0000256" key="2">
    <source>
        <dbReference type="ARBA" id="ARBA00022801"/>
    </source>
</evidence>
<sequence>MKQALLVIDAQQQLMDGHQEEPEVFQKKRLIDNINSVIEQALEARAAVIFVRDKDVANGQGAGFQVHNDINIPTDTAIFIDKKATNAFYKTDLLQILKDKQVTHLVLMGCKTEHCIDTAVRAATVYGFDVTLIGDGHSTTDSKILSAEKKIAHHNEVLHGHYNLDNFSVVRNAQEHVFEPNHDQYR</sequence>
<dbReference type="EMBL" id="JBEPSB010000019">
    <property type="protein sequence ID" value="MET4562316.1"/>
    <property type="molecule type" value="Genomic_DNA"/>
</dbReference>
<dbReference type="Gene3D" id="3.40.50.850">
    <property type="entry name" value="Isochorismatase-like"/>
    <property type="match status" value="1"/>
</dbReference>
<dbReference type="PANTHER" id="PTHR43540">
    <property type="entry name" value="PEROXYUREIDOACRYLATE/UREIDOACRYLATE AMIDOHYDROLASE-RELATED"/>
    <property type="match status" value="1"/>
</dbReference>
<dbReference type="PANTHER" id="PTHR43540:SF14">
    <property type="entry name" value="ISOCHORISMATASE"/>
    <property type="match status" value="1"/>
</dbReference>
<evidence type="ECO:0000259" key="3">
    <source>
        <dbReference type="Pfam" id="PF00857"/>
    </source>
</evidence>
<dbReference type="SUPFAM" id="SSF52499">
    <property type="entry name" value="Isochorismatase-like hydrolases"/>
    <property type="match status" value="1"/>
</dbReference>
<evidence type="ECO:0000313" key="4">
    <source>
        <dbReference type="EMBL" id="MET4562316.1"/>
    </source>
</evidence>
<evidence type="ECO:0000256" key="1">
    <source>
        <dbReference type="ARBA" id="ARBA00006336"/>
    </source>
</evidence>
<dbReference type="InterPro" id="IPR050272">
    <property type="entry name" value="Isochorismatase-like_hydrls"/>
</dbReference>
<dbReference type="Pfam" id="PF00857">
    <property type="entry name" value="Isochorismatase"/>
    <property type="match status" value="1"/>
</dbReference>
<protein>
    <submittedName>
        <fullName evidence="4">Nicotinamidase-related amidase</fullName>
    </submittedName>
</protein>
<keyword evidence="5" id="KW-1185">Reference proteome</keyword>
<dbReference type="RefSeq" id="WP_354472446.1">
    <property type="nucleotide sequence ID" value="NZ_JBEPSB010000019.1"/>
</dbReference>
<dbReference type="Proteomes" id="UP001549363">
    <property type="component" value="Unassembled WGS sequence"/>
</dbReference>
<name>A0ABV2PMZ3_9BACI</name>